<feature type="region of interest" description="Disordered" evidence="1">
    <location>
        <begin position="65"/>
        <end position="98"/>
    </location>
</feature>
<reference evidence="3 4" key="1">
    <citation type="submission" date="2021-01" db="EMBL/GenBank/DDBJ databases">
        <title>Whole genome shotgun sequence of Actinoplanes durhamensis NBRC 14914.</title>
        <authorList>
            <person name="Komaki H."/>
            <person name="Tamura T."/>
        </authorList>
    </citation>
    <scope>NUCLEOTIDE SEQUENCE [LARGE SCALE GENOMIC DNA]</scope>
    <source>
        <strain evidence="3 4">NBRC 14914</strain>
    </source>
</reference>
<organism evidence="3 4">
    <name type="scientific">Paractinoplanes durhamensis</name>
    <dbReference type="NCBI Taxonomy" id="113563"/>
    <lineage>
        <taxon>Bacteria</taxon>
        <taxon>Bacillati</taxon>
        <taxon>Actinomycetota</taxon>
        <taxon>Actinomycetes</taxon>
        <taxon>Micromonosporales</taxon>
        <taxon>Micromonosporaceae</taxon>
        <taxon>Paractinoplanes</taxon>
    </lineage>
</organism>
<name>A0ABQ3YWQ5_9ACTN</name>
<evidence type="ECO:0000256" key="1">
    <source>
        <dbReference type="SAM" id="MobiDB-lite"/>
    </source>
</evidence>
<comment type="caution">
    <text evidence="3">The sequence shown here is derived from an EMBL/GenBank/DDBJ whole genome shotgun (WGS) entry which is preliminary data.</text>
</comment>
<dbReference type="RefSeq" id="WP_203727738.1">
    <property type="nucleotide sequence ID" value="NZ_BAAATX010000005.1"/>
</dbReference>
<protein>
    <recommendedName>
        <fullName evidence="5">Ricin B lectin domain-containing protein</fullName>
    </recommendedName>
</protein>
<dbReference type="InterPro" id="IPR035992">
    <property type="entry name" value="Ricin_B-like_lectins"/>
</dbReference>
<keyword evidence="2" id="KW-0472">Membrane</keyword>
<accession>A0ABQ3YWQ5</accession>
<proteinExistence type="predicted"/>
<keyword evidence="2" id="KW-0812">Transmembrane</keyword>
<gene>
    <name evidence="3" type="ORF">Adu01nite_33210</name>
</gene>
<evidence type="ECO:0000256" key="2">
    <source>
        <dbReference type="SAM" id="Phobius"/>
    </source>
</evidence>
<evidence type="ECO:0000313" key="4">
    <source>
        <dbReference type="Proteomes" id="UP000637628"/>
    </source>
</evidence>
<keyword evidence="4" id="KW-1185">Reference proteome</keyword>
<dbReference type="Proteomes" id="UP000637628">
    <property type="component" value="Unassembled WGS sequence"/>
</dbReference>
<dbReference type="SUPFAM" id="SSF50370">
    <property type="entry name" value="Ricin B-like lectins"/>
    <property type="match status" value="1"/>
</dbReference>
<feature type="compositionally biased region" description="Low complexity" evidence="1">
    <location>
        <begin position="67"/>
        <end position="96"/>
    </location>
</feature>
<dbReference type="EMBL" id="BOML01000027">
    <property type="protein sequence ID" value="GIE01971.1"/>
    <property type="molecule type" value="Genomic_DNA"/>
</dbReference>
<sequence length="237" mass="25287">MSDDPINPGLQAYADQVQRTAQLAPAEEIRRRGDRRRRNRAAGAAFAAVLIAAVGAGALLDRRPQRSVTPVGPSPSVSLPSSTPSTLPSYKPSTSTRSKVTQLRSIGVDLQVGVLIDVADDGVDRWMQAGPDNVVDFTGSTKDDTTEMSLQPAPVTGENRVLIIPVAQPGMCVTDTPQEPLALQPCKDGTEAQVWRVVPAGDSGQVELEGRYGILKVDQKLIGTDQTGWTGMQTIKF</sequence>
<feature type="transmembrane region" description="Helical" evidence="2">
    <location>
        <begin position="41"/>
        <end position="60"/>
    </location>
</feature>
<keyword evidence="2" id="KW-1133">Transmembrane helix</keyword>
<evidence type="ECO:0008006" key="5">
    <source>
        <dbReference type="Google" id="ProtNLM"/>
    </source>
</evidence>
<evidence type="ECO:0000313" key="3">
    <source>
        <dbReference type="EMBL" id="GIE01971.1"/>
    </source>
</evidence>